<dbReference type="CDD" id="cd05233">
    <property type="entry name" value="SDR_c"/>
    <property type="match status" value="1"/>
</dbReference>
<evidence type="ECO:0008006" key="5">
    <source>
        <dbReference type="Google" id="ProtNLM"/>
    </source>
</evidence>
<dbReference type="SUPFAM" id="SSF51735">
    <property type="entry name" value="NAD(P)-binding Rossmann-fold domains"/>
    <property type="match status" value="1"/>
</dbReference>
<comment type="caution">
    <text evidence="3">The sequence shown here is derived from an EMBL/GenBank/DDBJ whole genome shotgun (WGS) entry which is preliminary data.</text>
</comment>
<reference evidence="3 4" key="1">
    <citation type="journal article" date="2015" name="Appl. Environ. Microbiol.">
        <title>Nanoarchaeota, Their Sulfolobales Host, and Nanoarchaeota Virus Distribution across Yellowstone National Park Hot Springs.</title>
        <authorList>
            <person name="Munson-McGee J.H."/>
            <person name="Field E.K."/>
            <person name="Bateson M."/>
            <person name="Rooney C."/>
            <person name="Stepanauskas R."/>
            <person name="Young M.J."/>
        </authorList>
    </citation>
    <scope>NUCLEOTIDE SEQUENCE [LARGE SCALE GENOMIC DNA]</scope>
    <source>
        <strain evidence="3">SCGC AB-777_O03</strain>
    </source>
</reference>
<accession>A0A2T9WTP8</accession>
<protein>
    <recommendedName>
        <fullName evidence="5">Short-chain dehydrogenase</fullName>
    </recommendedName>
</protein>
<sequence length="265" mass="30641">MMNEEKKEVIFLLGATGGIGKLLAEELKKNGYIVVGNGRKENVLIEIKNEGKIDDYIVGDLTRDEDRKKIIEKIKEYVNKGYKVIVFYNIGILYEHLGEFKNYTSEMIDKSYDVNVKSIEKMDNELEKNDLYLDTIYMVSISAFYRGKDWDQEYQKTKAALKAHVEDQLLDTNGRRIIALFPDTIKTGEEGMGSKLKEYPKIPGEIFVKKVVEIINGKYKEYSGFIFEIDNNNIIKLYGINPSKITNAFEYLEKEFIEELGKAIY</sequence>
<dbReference type="AlphaFoldDB" id="A0A2T9WTP8"/>
<gene>
    <name evidence="3" type="ORF">DDW05_01650</name>
</gene>
<dbReference type="Gene3D" id="3.40.50.720">
    <property type="entry name" value="NAD(P)-binding Rossmann-like Domain"/>
    <property type="match status" value="1"/>
</dbReference>
<comment type="similarity">
    <text evidence="1">Belongs to the short-chain dehydrogenases/reductases (SDR) family.</text>
</comment>
<dbReference type="InterPro" id="IPR036291">
    <property type="entry name" value="NAD(P)-bd_dom_sf"/>
</dbReference>
<keyword evidence="2" id="KW-0560">Oxidoreductase</keyword>
<evidence type="ECO:0000313" key="4">
    <source>
        <dbReference type="Proteomes" id="UP000245908"/>
    </source>
</evidence>
<dbReference type="PANTHER" id="PTHR43669">
    <property type="entry name" value="5-KETO-D-GLUCONATE 5-REDUCTASE"/>
    <property type="match status" value="1"/>
</dbReference>
<dbReference type="PANTHER" id="PTHR43669:SF3">
    <property type="entry name" value="ALCOHOL DEHYDROGENASE, PUTATIVE (AFU_ORTHOLOGUE AFUA_3G03445)-RELATED"/>
    <property type="match status" value="1"/>
</dbReference>
<dbReference type="Proteomes" id="UP000245908">
    <property type="component" value="Unassembled WGS sequence"/>
</dbReference>
<dbReference type="Pfam" id="PF00106">
    <property type="entry name" value="adh_short"/>
    <property type="match status" value="1"/>
</dbReference>
<dbReference type="GO" id="GO:0016491">
    <property type="term" value="F:oxidoreductase activity"/>
    <property type="evidence" value="ECO:0007669"/>
    <property type="project" value="UniProtKB-KW"/>
</dbReference>
<evidence type="ECO:0000313" key="3">
    <source>
        <dbReference type="EMBL" id="PVU71208.1"/>
    </source>
</evidence>
<evidence type="ECO:0000256" key="2">
    <source>
        <dbReference type="ARBA" id="ARBA00023002"/>
    </source>
</evidence>
<proteinExistence type="inferred from homology"/>
<evidence type="ECO:0000256" key="1">
    <source>
        <dbReference type="ARBA" id="ARBA00006484"/>
    </source>
</evidence>
<name>A0A2T9WTP8_NANST</name>
<organism evidence="3 4">
    <name type="scientific">Nanobsidianus stetteri</name>
    <dbReference type="NCBI Taxonomy" id="1294122"/>
    <lineage>
        <taxon>Archaea</taxon>
        <taxon>Nanobdellota</taxon>
        <taxon>Candidatus Nanoarchaeia</taxon>
        <taxon>Nanoarchaeales</taxon>
        <taxon>Nanopusillaceae</taxon>
        <taxon>Candidatus Nanobsidianus</taxon>
    </lineage>
</organism>
<dbReference type="InterPro" id="IPR002347">
    <property type="entry name" value="SDR_fam"/>
</dbReference>
<dbReference type="EMBL" id="QEFH01000010">
    <property type="protein sequence ID" value="PVU71208.1"/>
    <property type="molecule type" value="Genomic_DNA"/>
</dbReference>